<comment type="similarity">
    <text evidence="2 4">Belongs to the class-III pyridoxal-phosphate-dependent aminotransferase family.</text>
</comment>
<reference evidence="5 6" key="1">
    <citation type="submission" date="2024-06" db="EMBL/GenBank/DDBJ databases">
        <title>Sorghum-associated microbial communities from plants grown in Nebraska, USA.</title>
        <authorList>
            <person name="Schachtman D."/>
        </authorList>
    </citation>
    <scope>NUCLEOTIDE SEQUENCE [LARGE SCALE GENOMIC DNA]</scope>
    <source>
        <strain evidence="5 6">2709</strain>
    </source>
</reference>
<keyword evidence="6" id="KW-1185">Reference proteome</keyword>
<comment type="cofactor">
    <cofactor evidence="1">
        <name>pyridoxal 5'-phosphate</name>
        <dbReference type="ChEBI" id="CHEBI:597326"/>
    </cofactor>
</comment>
<dbReference type="CDD" id="cd00610">
    <property type="entry name" value="OAT_like"/>
    <property type="match status" value="1"/>
</dbReference>
<dbReference type="SUPFAM" id="SSF53383">
    <property type="entry name" value="PLP-dependent transferases"/>
    <property type="match status" value="1"/>
</dbReference>
<dbReference type="Gene3D" id="3.90.1150.10">
    <property type="entry name" value="Aspartate Aminotransferase, domain 1"/>
    <property type="match status" value="1"/>
</dbReference>
<dbReference type="InterPro" id="IPR015421">
    <property type="entry name" value="PyrdxlP-dep_Trfase_major"/>
</dbReference>
<dbReference type="InterPro" id="IPR015422">
    <property type="entry name" value="PyrdxlP-dep_Trfase_small"/>
</dbReference>
<dbReference type="InterPro" id="IPR005814">
    <property type="entry name" value="Aminotrans_3"/>
</dbReference>
<dbReference type="EMBL" id="JBEPSH010000004">
    <property type="protein sequence ID" value="MET4577224.1"/>
    <property type="molecule type" value="Genomic_DNA"/>
</dbReference>
<dbReference type="PANTHER" id="PTHR45688">
    <property type="match status" value="1"/>
</dbReference>
<name>A0ABV2Q890_9BURK</name>
<dbReference type="Proteomes" id="UP001549320">
    <property type="component" value="Unassembled WGS sequence"/>
</dbReference>
<dbReference type="InterPro" id="IPR049704">
    <property type="entry name" value="Aminotrans_3_PPA_site"/>
</dbReference>
<evidence type="ECO:0000256" key="3">
    <source>
        <dbReference type="ARBA" id="ARBA00022898"/>
    </source>
</evidence>
<protein>
    <submittedName>
        <fullName evidence="5">2,2-dialkylglycine decarboxylase (Pyruvate)</fullName>
        <ecNumber evidence="5">4.1.1.64</ecNumber>
    </submittedName>
</protein>
<dbReference type="PANTHER" id="PTHR45688:SF13">
    <property type="entry name" value="ALANINE--GLYOXYLATE AMINOTRANSFERASE 2-LIKE"/>
    <property type="match status" value="1"/>
</dbReference>
<dbReference type="Pfam" id="PF00202">
    <property type="entry name" value="Aminotran_3"/>
    <property type="match status" value="1"/>
</dbReference>
<sequence>MLGECLGIWTGRDSFYAWALRSADDAICESGIGRKTGSFQYFSHQQLIPEKIMNTHLREAAKEFMVRYGGDTFPSLFRSAKGSIVIDDTGREILDFTSGQMCATIGHNHPAIVQAVHEAGEKAYHMFSGMIPEVVAELAETMAKDWMPKGLSKSIFINTGSESNEVAMRMAKMFTDGYEILAVGGSWHGVTGGASAASFASDRKGYGVHVPGVFVMPEPNLYRPYIQGLDGEASALACLEMGLKMYDMASTGRRAAIIVEPIISAGGVLVPPKSYMKALREAADERNMLLIFDEAQTAFGRIGHRHAADFFGVTPDIMSVSKTMGGGLPLAGVATTPQIEESIHSKGFTFYTSHVSDPLPATVGLAVLRTIQEEHLIERAQTMGAYLRRRLEELQSRYEAIGDVRGEGMLLGVELVKSRDSREPFHALGALTTQRCYEMGLSMNIRRRPERGSVWRIAPPLTTTQSEIDRGVDILDEALRVSLDEIARTRLVAA</sequence>
<dbReference type="EC" id="4.1.1.64" evidence="5"/>
<dbReference type="PROSITE" id="PS00600">
    <property type="entry name" value="AA_TRANSFER_CLASS_3"/>
    <property type="match status" value="1"/>
</dbReference>
<dbReference type="Gene3D" id="3.40.640.10">
    <property type="entry name" value="Type I PLP-dependent aspartate aminotransferase-like (Major domain)"/>
    <property type="match status" value="1"/>
</dbReference>
<evidence type="ECO:0000313" key="6">
    <source>
        <dbReference type="Proteomes" id="UP001549320"/>
    </source>
</evidence>
<keyword evidence="5" id="KW-0456">Lyase</keyword>
<organism evidence="5 6">
    <name type="scientific">Ottowia thiooxydans</name>
    <dbReference type="NCBI Taxonomy" id="219182"/>
    <lineage>
        <taxon>Bacteria</taxon>
        <taxon>Pseudomonadati</taxon>
        <taxon>Pseudomonadota</taxon>
        <taxon>Betaproteobacteria</taxon>
        <taxon>Burkholderiales</taxon>
        <taxon>Comamonadaceae</taxon>
        <taxon>Ottowia</taxon>
    </lineage>
</organism>
<accession>A0ABV2Q890</accession>
<keyword evidence="3 4" id="KW-0663">Pyridoxal phosphate</keyword>
<dbReference type="PIRSF" id="PIRSF000521">
    <property type="entry name" value="Transaminase_4ab_Lys_Orn"/>
    <property type="match status" value="1"/>
</dbReference>
<evidence type="ECO:0000256" key="1">
    <source>
        <dbReference type="ARBA" id="ARBA00001933"/>
    </source>
</evidence>
<dbReference type="InterPro" id="IPR015424">
    <property type="entry name" value="PyrdxlP-dep_Trfase"/>
</dbReference>
<proteinExistence type="inferred from homology"/>
<comment type="caution">
    <text evidence="5">The sequence shown here is derived from an EMBL/GenBank/DDBJ whole genome shotgun (WGS) entry which is preliminary data.</text>
</comment>
<evidence type="ECO:0000313" key="5">
    <source>
        <dbReference type="EMBL" id="MET4577224.1"/>
    </source>
</evidence>
<dbReference type="GO" id="GO:0047432">
    <property type="term" value="F:2,2-dialkylglycine decarboxylase (pyruvate) activity"/>
    <property type="evidence" value="ECO:0007669"/>
    <property type="project" value="UniProtKB-EC"/>
</dbReference>
<evidence type="ECO:0000256" key="2">
    <source>
        <dbReference type="ARBA" id="ARBA00008954"/>
    </source>
</evidence>
<evidence type="ECO:0000256" key="4">
    <source>
        <dbReference type="RuleBase" id="RU003560"/>
    </source>
</evidence>
<gene>
    <name evidence="5" type="ORF">ABIE13_002335</name>
</gene>